<gene>
    <name evidence="2" type="ORF">BT96DRAFT_1008118</name>
</gene>
<dbReference type="AlphaFoldDB" id="A0A6A4GFZ2"/>
<dbReference type="EMBL" id="ML770153">
    <property type="protein sequence ID" value="KAE9384400.1"/>
    <property type="molecule type" value="Genomic_DNA"/>
</dbReference>
<keyword evidence="3" id="KW-1185">Reference proteome</keyword>
<evidence type="ECO:0000313" key="2">
    <source>
        <dbReference type="EMBL" id="KAE9384400.1"/>
    </source>
</evidence>
<evidence type="ECO:0000313" key="3">
    <source>
        <dbReference type="Proteomes" id="UP000799118"/>
    </source>
</evidence>
<feature type="compositionally biased region" description="Polar residues" evidence="1">
    <location>
        <begin position="267"/>
        <end position="279"/>
    </location>
</feature>
<dbReference type="OrthoDB" id="3039523at2759"/>
<evidence type="ECO:0000256" key="1">
    <source>
        <dbReference type="SAM" id="MobiDB-lite"/>
    </source>
</evidence>
<feature type="compositionally biased region" description="Acidic residues" evidence="1">
    <location>
        <begin position="243"/>
        <end position="253"/>
    </location>
</feature>
<reference evidence="2" key="1">
    <citation type="journal article" date="2019" name="Environ. Microbiol.">
        <title>Fungal ecological strategies reflected in gene transcription - a case study of two litter decomposers.</title>
        <authorList>
            <person name="Barbi F."/>
            <person name="Kohler A."/>
            <person name="Barry K."/>
            <person name="Baskaran P."/>
            <person name="Daum C."/>
            <person name="Fauchery L."/>
            <person name="Ihrmark K."/>
            <person name="Kuo A."/>
            <person name="LaButti K."/>
            <person name="Lipzen A."/>
            <person name="Morin E."/>
            <person name="Grigoriev I.V."/>
            <person name="Henrissat B."/>
            <person name="Lindahl B."/>
            <person name="Martin F."/>
        </authorList>
    </citation>
    <scope>NUCLEOTIDE SEQUENCE</scope>
    <source>
        <strain evidence="2">JB14</strain>
    </source>
</reference>
<protein>
    <submittedName>
        <fullName evidence="2">Uncharacterized protein</fullName>
    </submittedName>
</protein>
<organism evidence="2 3">
    <name type="scientific">Gymnopus androsaceus JB14</name>
    <dbReference type="NCBI Taxonomy" id="1447944"/>
    <lineage>
        <taxon>Eukaryota</taxon>
        <taxon>Fungi</taxon>
        <taxon>Dikarya</taxon>
        <taxon>Basidiomycota</taxon>
        <taxon>Agaricomycotina</taxon>
        <taxon>Agaricomycetes</taxon>
        <taxon>Agaricomycetidae</taxon>
        <taxon>Agaricales</taxon>
        <taxon>Marasmiineae</taxon>
        <taxon>Omphalotaceae</taxon>
        <taxon>Gymnopus</taxon>
    </lineage>
</organism>
<feature type="compositionally biased region" description="Polar residues" evidence="1">
    <location>
        <begin position="107"/>
        <end position="123"/>
    </location>
</feature>
<accession>A0A6A4GFZ2</accession>
<feature type="region of interest" description="Disordered" evidence="1">
    <location>
        <begin position="107"/>
        <end position="131"/>
    </location>
</feature>
<proteinExistence type="predicted"/>
<feature type="region of interest" description="Disordered" evidence="1">
    <location>
        <begin position="234"/>
        <end position="253"/>
    </location>
</feature>
<sequence length="311" mass="35199">MILQEKVCVGRDPNDTALGVLLVLSSTVKKVAKYLNAVTKGVPTTILIDHSIALLLTKKICYIACINRIYCNPPLALTDCDCIAADRAVKYSLCSKRAGITISLESSPTSTPFPKQPPVQSTSSRKKSTSLDLTKKEHEKVVPLLVKFSESVWETESLTELHQFRPRESYFLLGMQNCILSNFLHISSLEMLQTLLKRYHWAFWDTQGQHLCDLILSQAIVIRESRRRQQLLQKRRREAKESEADEYSEDSISESELLPLPKRVALQPSSRPNTLTPQLNPRPKPRPRAKAKPLEAMWDVLDSYSAQCPNL</sequence>
<name>A0A6A4GFZ2_9AGAR</name>
<feature type="region of interest" description="Disordered" evidence="1">
    <location>
        <begin position="258"/>
        <end position="293"/>
    </location>
</feature>
<dbReference type="Proteomes" id="UP000799118">
    <property type="component" value="Unassembled WGS sequence"/>
</dbReference>